<evidence type="ECO:0000256" key="9">
    <source>
        <dbReference type="ARBA" id="ARBA00023221"/>
    </source>
</evidence>
<keyword evidence="5" id="KW-0274">FAD</keyword>
<comment type="cofactor">
    <cofactor evidence="1">
        <name>FAD</name>
        <dbReference type="ChEBI" id="CHEBI:57692"/>
    </cofactor>
</comment>
<reference evidence="19" key="1">
    <citation type="submission" date="2023-02" db="EMBL/GenBank/DDBJ databases">
        <title>Actinomadura rubrobrunea NBRC 14622.</title>
        <authorList>
            <person name="Ichikawa N."/>
            <person name="Sato H."/>
            <person name="Tonouchi N."/>
        </authorList>
    </citation>
    <scope>NUCLEOTIDE SEQUENCE</scope>
    <source>
        <strain evidence="19">NBRC 14622</strain>
    </source>
</reference>
<name>A0A9W6PUN8_9ACTN</name>
<evidence type="ECO:0000256" key="3">
    <source>
        <dbReference type="ARBA" id="ARBA00022548"/>
    </source>
</evidence>
<evidence type="ECO:0000259" key="17">
    <source>
        <dbReference type="Pfam" id="PF00732"/>
    </source>
</evidence>
<dbReference type="InterPro" id="IPR036188">
    <property type="entry name" value="FAD/NAD-bd_sf"/>
</dbReference>
<dbReference type="Gene3D" id="3.50.50.60">
    <property type="entry name" value="FAD/NAD(P)-binding domain"/>
    <property type="match status" value="3"/>
</dbReference>
<evidence type="ECO:0000256" key="14">
    <source>
        <dbReference type="ARBA" id="ARBA00049744"/>
    </source>
</evidence>
<dbReference type="EMBL" id="BSRZ01000002">
    <property type="protein sequence ID" value="GLW63343.1"/>
    <property type="molecule type" value="Genomic_DNA"/>
</dbReference>
<dbReference type="Pfam" id="PF13450">
    <property type="entry name" value="NAD_binding_8"/>
    <property type="match status" value="1"/>
</dbReference>
<keyword evidence="10" id="KW-0413">Isomerase</keyword>
<dbReference type="EC" id="1.1.3.6" evidence="13"/>
<comment type="pathway">
    <text evidence="12">Steroid metabolism; cholesterol degradation.</text>
</comment>
<evidence type="ECO:0000256" key="10">
    <source>
        <dbReference type="ARBA" id="ARBA00023235"/>
    </source>
</evidence>
<dbReference type="GO" id="GO:0004769">
    <property type="term" value="F:steroid Delta-isomerase activity"/>
    <property type="evidence" value="ECO:0007669"/>
    <property type="project" value="UniProtKB-EC"/>
</dbReference>
<evidence type="ECO:0000313" key="19">
    <source>
        <dbReference type="EMBL" id="GLW63343.1"/>
    </source>
</evidence>
<gene>
    <name evidence="19" type="ORF">Arub01_15870</name>
</gene>
<keyword evidence="6" id="KW-0560">Oxidoreductase</keyword>
<protein>
    <recommendedName>
        <fullName evidence="14">Cholesterol oxidase</fullName>
        <ecNumber evidence="13">1.1.3.6</ecNumber>
        <ecNumber evidence="11">5.3.3.1</ecNumber>
    </recommendedName>
    <alternativeName>
        <fullName evidence="15">Cholesterol isomerase</fullName>
    </alternativeName>
</protein>
<dbReference type="EC" id="5.3.3.1" evidence="11"/>
<dbReference type="SUPFAM" id="SSF51905">
    <property type="entry name" value="FAD/NAD(P)-binding domain"/>
    <property type="match status" value="1"/>
</dbReference>
<keyword evidence="4" id="KW-0285">Flavoprotein</keyword>
<dbReference type="InterPro" id="IPR000172">
    <property type="entry name" value="GMC_OxRdtase_N"/>
</dbReference>
<evidence type="ECO:0000256" key="8">
    <source>
        <dbReference type="ARBA" id="ARBA00023166"/>
    </source>
</evidence>
<keyword evidence="8" id="KW-1207">Sterol metabolism</keyword>
<evidence type="ECO:0000259" key="18">
    <source>
        <dbReference type="Pfam" id="PF05199"/>
    </source>
</evidence>
<evidence type="ECO:0000256" key="5">
    <source>
        <dbReference type="ARBA" id="ARBA00022827"/>
    </source>
</evidence>
<keyword evidence="7" id="KW-0443">Lipid metabolism</keyword>
<dbReference type="GO" id="GO:0016995">
    <property type="term" value="F:cholesterol oxidase activity"/>
    <property type="evidence" value="ECO:0007669"/>
    <property type="project" value="UniProtKB-EC"/>
</dbReference>
<comment type="similarity">
    <text evidence="2">Belongs to the GMC oxidoreductase family.</text>
</comment>
<dbReference type="PANTHER" id="PTHR47470">
    <property type="entry name" value="CHOLESTEROL OXIDASE"/>
    <property type="match status" value="1"/>
</dbReference>
<dbReference type="Proteomes" id="UP001165124">
    <property type="component" value="Unassembled WGS sequence"/>
</dbReference>
<dbReference type="AlphaFoldDB" id="A0A9W6PUN8"/>
<dbReference type="InterPro" id="IPR007867">
    <property type="entry name" value="GMC_OxRtase_C"/>
</dbReference>
<evidence type="ECO:0000256" key="11">
    <source>
        <dbReference type="ARBA" id="ARBA00038856"/>
    </source>
</evidence>
<dbReference type="Pfam" id="PF05199">
    <property type="entry name" value="GMC_oxred_C"/>
    <property type="match status" value="1"/>
</dbReference>
<evidence type="ECO:0000256" key="12">
    <source>
        <dbReference type="ARBA" id="ARBA00049645"/>
    </source>
</evidence>
<sequence length="818" mass="87636">MEHVDTVVVGSGFGGSVAAYRMAEAGRSVVLLERGRPYPPGSFPRGPAEIGRAFWDPEAGLYGMYDVWSFKGFDSVVSSGLGGGSLIYANVLLRKDERWFVTDLPGGGYEPWPVSRADLDPHYDAVEEMIGVAPYPLDREPYRDTPKTQAMQDAAAELGLHYSLPPLGISFAPSRGAEPGVGLPIAEPAYGNVHGVKRRTCRLCGECDIGCNDGAKNSLDHTYLSAAAFHGADLRTEHEVKAIRPRPGGGYEVDYVHHDVDVPKGRRPVRTIACSQLILAAGTYGTTFLLLKSREAFPKLSAALGTRFSGNGDLLSFLLKAKDRNRIRPLDASRGPVITSTIRLPDALDGAPGAGRGAYIQEGGYPSFVDWMVPGLEPDEQIVRVVKFLWQRFVEFFKDAPDTNISKELSDLIGDGALSVSSLPLLGMGRDVADGRLELRGGRLNVSWSAETSEAHYARLRKTMRAMADVLGAEYADAGDQMLFRKRVITVHPLGGAPMGRHEGEGVCDAFGEVFGYPGLFIADGAAMPGPVGPNPSLTIAAMADRLCSHALERGGRRRTVLGPPEENGAATDAGNPKGTGAGPASGEAGPPEGAGDGAAYGTDSGSPERDRGSSRGASARTSLSFTEVMKGFVTFGESDPRAGEVAEERERLTFRLTITADDVDRFLAEPEHTARAEGWVESAGCGGRRTVRRGRFNCLAPGGADDRRLMKYRLYFTDGEGRPRTLVGHKNVVHGPPTRIWPDTSTLYVRILDGHVPEGGDADATAVAAGVLHIRLPDFARQLATFRASGEDAAEALVRFGRFFAGALWDVYGPHAK</sequence>
<evidence type="ECO:0000256" key="4">
    <source>
        <dbReference type="ARBA" id="ARBA00022630"/>
    </source>
</evidence>
<keyword evidence="9" id="KW-0753">Steroid metabolism</keyword>
<dbReference type="GO" id="GO:0008203">
    <property type="term" value="P:cholesterol metabolic process"/>
    <property type="evidence" value="ECO:0007669"/>
    <property type="project" value="UniProtKB-KW"/>
</dbReference>
<accession>A0A9W6PUN8</accession>
<keyword evidence="20" id="KW-1185">Reference proteome</keyword>
<evidence type="ECO:0000256" key="7">
    <source>
        <dbReference type="ARBA" id="ARBA00023098"/>
    </source>
</evidence>
<evidence type="ECO:0000313" key="20">
    <source>
        <dbReference type="Proteomes" id="UP001165124"/>
    </source>
</evidence>
<feature type="domain" description="Glucose-methanol-choline oxidoreductase C-terminal" evidence="18">
    <location>
        <begin position="453"/>
        <end position="544"/>
    </location>
</feature>
<evidence type="ECO:0000256" key="2">
    <source>
        <dbReference type="ARBA" id="ARBA00010790"/>
    </source>
</evidence>
<dbReference type="InterPro" id="IPR052542">
    <property type="entry name" value="Cholesterol_Oxidase"/>
</dbReference>
<feature type="region of interest" description="Disordered" evidence="16">
    <location>
        <begin position="555"/>
        <end position="622"/>
    </location>
</feature>
<proteinExistence type="inferred from homology"/>
<evidence type="ECO:0000256" key="1">
    <source>
        <dbReference type="ARBA" id="ARBA00001974"/>
    </source>
</evidence>
<dbReference type="GO" id="GO:0050660">
    <property type="term" value="F:flavin adenine dinucleotide binding"/>
    <property type="evidence" value="ECO:0007669"/>
    <property type="project" value="InterPro"/>
</dbReference>
<dbReference type="RefSeq" id="WP_067915267.1">
    <property type="nucleotide sequence ID" value="NZ_BSRZ01000002.1"/>
</dbReference>
<evidence type="ECO:0000256" key="6">
    <source>
        <dbReference type="ARBA" id="ARBA00023002"/>
    </source>
</evidence>
<evidence type="ECO:0000256" key="16">
    <source>
        <dbReference type="SAM" id="MobiDB-lite"/>
    </source>
</evidence>
<dbReference type="Pfam" id="PF00732">
    <property type="entry name" value="GMC_oxred_N"/>
    <property type="match status" value="1"/>
</dbReference>
<dbReference type="PANTHER" id="PTHR47470:SF1">
    <property type="entry name" value="FAD-DEPENDENT OXIDOREDUCTASE 2 FAD BINDING DOMAIN-CONTAINING PROTEIN"/>
    <property type="match status" value="1"/>
</dbReference>
<organism evidence="19 20">
    <name type="scientific">Actinomadura rubrobrunea</name>
    <dbReference type="NCBI Taxonomy" id="115335"/>
    <lineage>
        <taxon>Bacteria</taxon>
        <taxon>Bacillati</taxon>
        <taxon>Actinomycetota</taxon>
        <taxon>Actinomycetes</taxon>
        <taxon>Streptosporangiales</taxon>
        <taxon>Thermomonosporaceae</taxon>
        <taxon>Actinomadura</taxon>
    </lineage>
</organism>
<comment type="caution">
    <text evidence="19">The sequence shown here is derived from an EMBL/GenBank/DDBJ whole genome shotgun (WGS) entry which is preliminary data.</text>
</comment>
<keyword evidence="3" id="KW-0153">Cholesterol metabolism</keyword>
<evidence type="ECO:0000256" key="13">
    <source>
        <dbReference type="ARBA" id="ARBA00049723"/>
    </source>
</evidence>
<evidence type="ECO:0000256" key="15">
    <source>
        <dbReference type="ARBA" id="ARBA00049778"/>
    </source>
</evidence>
<feature type="domain" description="Glucose-methanol-choline oxidoreductase N-terminal" evidence="17">
    <location>
        <begin position="200"/>
        <end position="293"/>
    </location>
</feature>